<keyword evidence="10" id="KW-1185">Reference proteome</keyword>
<dbReference type="InterPro" id="IPR032675">
    <property type="entry name" value="LRR_dom_sf"/>
</dbReference>
<dbReference type="InterPro" id="IPR027417">
    <property type="entry name" value="P-loop_NTPase"/>
</dbReference>
<dbReference type="InterPro" id="IPR042197">
    <property type="entry name" value="Apaf_helical"/>
</dbReference>
<dbReference type="SUPFAM" id="SSF52058">
    <property type="entry name" value="L domain-like"/>
    <property type="match status" value="1"/>
</dbReference>
<dbReference type="Gene3D" id="3.40.50.300">
    <property type="entry name" value="P-loop containing nucleotide triphosphate hydrolases"/>
    <property type="match status" value="1"/>
</dbReference>
<dbReference type="GO" id="GO:0098542">
    <property type="term" value="P:defense response to other organism"/>
    <property type="evidence" value="ECO:0007669"/>
    <property type="project" value="TreeGrafter"/>
</dbReference>
<dbReference type="InterPro" id="IPR002182">
    <property type="entry name" value="NB-ARC"/>
</dbReference>
<comment type="similarity">
    <text evidence="1">Belongs to the disease resistance NB-LRR family.</text>
</comment>
<dbReference type="GO" id="GO:0005737">
    <property type="term" value="C:cytoplasm"/>
    <property type="evidence" value="ECO:0007669"/>
    <property type="project" value="UniProtKB-SubCell"/>
</dbReference>
<dbReference type="InterPro" id="IPR055414">
    <property type="entry name" value="LRR_R13L4/SHOC2-like"/>
</dbReference>
<keyword evidence="4" id="KW-0547">Nucleotide-binding</keyword>
<evidence type="ECO:0000259" key="7">
    <source>
        <dbReference type="Pfam" id="PF00931"/>
    </source>
</evidence>
<sequence length="927" mass="104345">MLDQRWEQTKLSGEVGRQIKSWSRFKGIRCCRRGTTAAPPAALPPDTNSGYFISTEDQRELYERLGSLLFILAQPPTNFDLKMKDAIFDVIRDAGVFICSLYQTHTQAQLQQGLQDLLKAIRRLIIQAEQLGDEKGAPEEPLFNNVPTTAPLSFVDFLVEMLTDLTSGEAETNSRGHAQTIKDELVFLRSFLGDIVELRRQNEQLQALWDHVLELVWRIEHLFDYLVVEDLSDSFLSSFDSIMKDIENVKMEIQLQKLETQMEGVTLSQQSHVPPSQQQSPQLKNEFVGYLEEAKSVNNRLMRGSKNLQTVPIVGMAGQGKTTLAAKIYNDPSVSLHFSVRAYSTVSQTMDKNRILLELLSQIDPNKFSGSITSDHDLVEKVWRGLKGRRYLIFLDDVWEVEAWSNLKLAFPDDQTGSRIMVTSRRHDVVPNEEPHILRPFTEEGMELLQRKLFGGSCWPPELTDLGMKIVKTCKGLPLTILVVGGILANTARDGWETILGSLRTGMISSAEQCRHTLELSYCSLPEHLRPCFLYFAAFAEDSVRAEHEHFCSFLGGNKKFLGPKNPRRLCINFNPKHLPRSSNFFCHLRSMLSNYRIREQQDLSYMFYMAKLLRVLDLGEINLGDVFPSELGMLVQLAFLAIEGSMTHIPPSIGNLANLETLILNQLRQDKALSLPATFWNLQKLRHLSIGGPGGSFPSENPDTSPNLCELDKLSGVAIPFPGDMEGVLKKFPNVRKLKCTLLISPEETGEYVKVVVPESLSQLESLGILLPCIGENPEPIKFEFSFSATLKKLSLLCIYLTASSLSTISKLPDLEVLKFTLVSIQGNRWEMEGGELSKLRFLQLSSVDLLSWTATEDQFECLEKLAFLSCRSLEELPSCLENIPTLATIQVVNCSNTAVELVQNIKEVQEDNGNSELKIITSLFD</sequence>
<evidence type="ECO:0000256" key="5">
    <source>
        <dbReference type="ARBA" id="ARBA00022821"/>
    </source>
</evidence>
<evidence type="ECO:0000313" key="10">
    <source>
        <dbReference type="Proteomes" id="UP001161247"/>
    </source>
</evidence>
<evidence type="ECO:0000313" key="9">
    <source>
        <dbReference type="EMBL" id="CAI9102815.1"/>
    </source>
</evidence>
<evidence type="ECO:0000256" key="4">
    <source>
        <dbReference type="ARBA" id="ARBA00022741"/>
    </source>
</evidence>
<protein>
    <submittedName>
        <fullName evidence="9">OLC1v1001160C1</fullName>
    </submittedName>
</protein>
<dbReference type="PANTHER" id="PTHR23155:SF1152">
    <property type="entry name" value="AAA+ ATPASE DOMAIN-CONTAINING PROTEIN"/>
    <property type="match status" value="1"/>
</dbReference>
<dbReference type="EMBL" id="OX459121">
    <property type="protein sequence ID" value="CAI9102815.1"/>
    <property type="molecule type" value="Genomic_DNA"/>
</dbReference>
<keyword evidence="2" id="KW-0433">Leucine-rich repeat</keyword>
<feature type="domain" description="NB-ARC" evidence="7">
    <location>
        <begin position="295"/>
        <end position="452"/>
    </location>
</feature>
<dbReference type="CDD" id="cd14798">
    <property type="entry name" value="RX-CC_like"/>
    <property type="match status" value="1"/>
</dbReference>
<keyword evidence="5" id="KW-0611">Plant defense</keyword>
<dbReference type="GO" id="GO:0005524">
    <property type="term" value="F:ATP binding"/>
    <property type="evidence" value="ECO:0007669"/>
    <property type="project" value="UniProtKB-KW"/>
</dbReference>
<keyword evidence="3" id="KW-0677">Repeat</keyword>
<gene>
    <name evidence="9" type="ORF">OLC1_LOCUS12102</name>
</gene>
<evidence type="ECO:0000256" key="2">
    <source>
        <dbReference type="ARBA" id="ARBA00022614"/>
    </source>
</evidence>
<dbReference type="GO" id="GO:0043531">
    <property type="term" value="F:ADP binding"/>
    <property type="evidence" value="ECO:0007669"/>
    <property type="project" value="InterPro"/>
</dbReference>
<dbReference type="SUPFAM" id="SSF52540">
    <property type="entry name" value="P-loop containing nucleoside triphosphate hydrolases"/>
    <property type="match status" value="1"/>
</dbReference>
<evidence type="ECO:0000259" key="8">
    <source>
        <dbReference type="Pfam" id="PF23598"/>
    </source>
</evidence>
<dbReference type="Proteomes" id="UP001161247">
    <property type="component" value="Chromosome 4"/>
</dbReference>
<dbReference type="PRINTS" id="PR00364">
    <property type="entry name" value="DISEASERSIST"/>
</dbReference>
<reference evidence="9" key="1">
    <citation type="submission" date="2023-03" db="EMBL/GenBank/DDBJ databases">
        <authorList>
            <person name="Julca I."/>
        </authorList>
    </citation>
    <scope>NUCLEOTIDE SEQUENCE</scope>
</reference>
<dbReference type="AlphaFoldDB" id="A0AAV1D507"/>
<proteinExistence type="inferred from homology"/>
<organism evidence="9 10">
    <name type="scientific">Oldenlandia corymbosa var. corymbosa</name>
    <dbReference type="NCBI Taxonomy" id="529605"/>
    <lineage>
        <taxon>Eukaryota</taxon>
        <taxon>Viridiplantae</taxon>
        <taxon>Streptophyta</taxon>
        <taxon>Embryophyta</taxon>
        <taxon>Tracheophyta</taxon>
        <taxon>Spermatophyta</taxon>
        <taxon>Magnoliopsida</taxon>
        <taxon>eudicotyledons</taxon>
        <taxon>Gunneridae</taxon>
        <taxon>Pentapetalae</taxon>
        <taxon>asterids</taxon>
        <taxon>lamiids</taxon>
        <taxon>Gentianales</taxon>
        <taxon>Rubiaceae</taxon>
        <taxon>Rubioideae</taxon>
        <taxon>Spermacoceae</taxon>
        <taxon>Hedyotis-Oldenlandia complex</taxon>
        <taxon>Oldenlandia</taxon>
    </lineage>
</organism>
<evidence type="ECO:0000256" key="6">
    <source>
        <dbReference type="ARBA" id="ARBA00022840"/>
    </source>
</evidence>
<accession>A0AAV1D507</accession>
<dbReference type="Gene3D" id="3.80.10.10">
    <property type="entry name" value="Ribonuclease Inhibitor"/>
    <property type="match status" value="1"/>
</dbReference>
<dbReference type="Gene3D" id="1.10.8.430">
    <property type="entry name" value="Helical domain of apoptotic protease-activating factors"/>
    <property type="match status" value="1"/>
</dbReference>
<keyword evidence="6" id="KW-0067">ATP-binding</keyword>
<dbReference type="InterPro" id="IPR038005">
    <property type="entry name" value="RX-like_CC"/>
</dbReference>
<name>A0AAV1D507_OLDCO</name>
<dbReference type="Pfam" id="PF23598">
    <property type="entry name" value="LRR_14"/>
    <property type="match status" value="1"/>
</dbReference>
<feature type="domain" description="Disease resistance R13L4/SHOC-2-like LRR" evidence="8">
    <location>
        <begin position="610"/>
        <end position="870"/>
    </location>
</feature>
<dbReference type="FunFam" id="3.40.50.300:FF:001091">
    <property type="entry name" value="Probable disease resistance protein At1g61300"/>
    <property type="match status" value="1"/>
</dbReference>
<dbReference type="InterPro" id="IPR044974">
    <property type="entry name" value="Disease_R_plants"/>
</dbReference>
<dbReference type="Pfam" id="PF00931">
    <property type="entry name" value="NB-ARC"/>
    <property type="match status" value="1"/>
</dbReference>
<evidence type="ECO:0000256" key="1">
    <source>
        <dbReference type="ARBA" id="ARBA00008894"/>
    </source>
</evidence>
<dbReference type="PANTHER" id="PTHR23155">
    <property type="entry name" value="DISEASE RESISTANCE PROTEIN RP"/>
    <property type="match status" value="1"/>
</dbReference>
<evidence type="ECO:0000256" key="3">
    <source>
        <dbReference type="ARBA" id="ARBA00022737"/>
    </source>
</evidence>